<evidence type="ECO:0000256" key="3">
    <source>
        <dbReference type="ARBA" id="ARBA00008715"/>
    </source>
</evidence>
<keyword evidence="9 10" id="KW-0472">Membrane</keyword>
<feature type="transmembrane region" description="Helical" evidence="10">
    <location>
        <begin position="159"/>
        <end position="186"/>
    </location>
</feature>
<dbReference type="GO" id="GO:0005789">
    <property type="term" value="C:endoplasmic reticulum membrane"/>
    <property type="evidence" value="ECO:0007669"/>
    <property type="project" value="UniProtKB-SubCell"/>
</dbReference>
<comment type="caution">
    <text evidence="10">Lacks conserved residue(s) required for the propagation of feature annotation.</text>
</comment>
<dbReference type="GO" id="GO:0042283">
    <property type="term" value="F:dolichyl pyrophosphate Glc1Man9GlcNAc2 alpha-1,3-glucosyltransferase activity"/>
    <property type="evidence" value="ECO:0007669"/>
    <property type="project" value="TreeGrafter"/>
</dbReference>
<dbReference type="Proteomes" id="UP000007799">
    <property type="component" value="Unassembled WGS sequence"/>
</dbReference>
<feature type="transmembrane region" description="Helical" evidence="10">
    <location>
        <begin position="192"/>
        <end position="210"/>
    </location>
</feature>
<comment type="similarity">
    <text evidence="3 10">Belongs to the ALG6/ALG8 glucosyltransferase family.</text>
</comment>
<dbReference type="PANTHER" id="PTHR12413">
    <property type="entry name" value="DOLICHYL GLYCOSYLTRANSFERASE"/>
    <property type="match status" value="1"/>
</dbReference>
<feature type="transmembrane region" description="Helical" evidence="10">
    <location>
        <begin position="329"/>
        <end position="345"/>
    </location>
</feature>
<organism evidence="13">
    <name type="scientific">Salpingoeca rosetta (strain ATCC 50818 / BSB-021)</name>
    <dbReference type="NCBI Taxonomy" id="946362"/>
    <lineage>
        <taxon>Eukaryota</taxon>
        <taxon>Choanoflagellata</taxon>
        <taxon>Craspedida</taxon>
        <taxon>Salpingoecidae</taxon>
        <taxon>Salpingoeca</taxon>
    </lineage>
</organism>
<accession>F2U4M5</accession>
<evidence type="ECO:0000256" key="9">
    <source>
        <dbReference type="ARBA" id="ARBA00023136"/>
    </source>
</evidence>
<sequence>MTVVMVAAAAVALTFFKLSFAPSYRSTDFEVHRNWLAITWQLPISQWYTEATSQWTLDYPPFFAWFEYTLAHVAQFFDDNMLHVENLEYASENTILFQRLSVIAADVVLIIGTIITKVGRGSGGGAVDSSRATVASQLAILCSFGLLLVDHIHFQYNGFLFGILLIALAAMAQGHHVWGAVAFAALLNFKHIYVYVAPAIFVFLLRNYCFHNTLSLRSFSMWRFLQLGAVVLLVFALSFGPFVYMGQLPQVLSRLFPFKRGLCHAYWAANTWALYNALDKALLFGARKYGFVSVDEHTPAAFTGGLGALTCVCACPCLVSLFSRPTNRSRLYEAVALCGLASFLFGSRLPFLPLLLTSVYCALGVVYSFLRMYAHFLHTPAHASAKKSQ</sequence>
<feature type="transmembrane region" description="Helical" evidence="10">
    <location>
        <begin position="351"/>
        <end position="370"/>
    </location>
</feature>
<evidence type="ECO:0000256" key="5">
    <source>
        <dbReference type="ARBA" id="ARBA00022679"/>
    </source>
</evidence>
<dbReference type="RefSeq" id="XP_004995827.1">
    <property type="nucleotide sequence ID" value="XM_004995770.1"/>
</dbReference>
<dbReference type="OrthoDB" id="1689333at2759"/>
<evidence type="ECO:0000256" key="7">
    <source>
        <dbReference type="ARBA" id="ARBA00022824"/>
    </source>
</evidence>
<gene>
    <name evidence="12" type="ORF">PTSG_03244</name>
</gene>
<protein>
    <recommendedName>
        <fullName evidence="10">Alpha-1,3-glucosyltransferase</fullName>
        <ecNumber evidence="10">2.4.1.-</ecNumber>
    </recommendedName>
</protein>
<dbReference type="EMBL" id="GL832961">
    <property type="protein sequence ID" value="EGD82591.1"/>
    <property type="molecule type" value="Genomic_DNA"/>
</dbReference>
<comment type="subcellular location">
    <subcellularLocation>
        <location evidence="1 10">Endoplasmic reticulum membrane</location>
        <topology evidence="1 10">Multi-pass membrane protein</topology>
    </subcellularLocation>
</comment>
<feature type="transmembrane region" description="Helical" evidence="10">
    <location>
        <begin position="134"/>
        <end position="152"/>
    </location>
</feature>
<keyword evidence="11" id="KW-0732">Signal</keyword>
<keyword evidence="7 10" id="KW-0256">Endoplasmic reticulum</keyword>
<dbReference type="PANTHER" id="PTHR12413:SF2">
    <property type="entry name" value="DOLICHYL PYROPHOSPHATE GLC1MAN9GLCNAC2 ALPHA-1,3-GLUCOSYLTRANSFERASE-RELATED"/>
    <property type="match status" value="1"/>
</dbReference>
<dbReference type="STRING" id="946362.F2U4M5"/>
<dbReference type="eggNOG" id="KOG2576">
    <property type="taxonomic scope" value="Eukaryota"/>
</dbReference>
<proteinExistence type="inferred from homology"/>
<keyword evidence="4 10" id="KW-0328">Glycosyltransferase</keyword>
<dbReference type="Pfam" id="PF03155">
    <property type="entry name" value="Alg6_Alg8"/>
    <property type="match status" value="1"/>
</dbReference>
<evidence type="ECO:0000256" key="6">
    <source>
        <dbReference type="ARBA" id="ARBA00022692"/>
    </source>
</evidence>
<dbReference type="InParanoid" id="F2U4M5"/>
<dbReference type="KEGG" id="sre:PTSG_03244"/>
<name>F2U4M5_SALR5</name>
<dbReference type="InterPro" id="IPR004856">
    <property type="entry name" value="Glyco_trans_ALG6/ALG8"/>
</dbReference>
<keyword evidence="8 10" id="KW-1133">Transmembrane helix</keyword>
<evidence type="ECO:0000313" key="13">
    <source>
        <dbReference type="Proteomes" id="UP000007799"/>
    </source>
</evidence>
<feature type="signal peptide" evidence="11">
    <location>
        <begin position="1"/>
        <end position="21"/>
    </location>
</feature>
<dbReference type="GO" id="GO:0006487">
    <property type="term" value="P:protein N-linked glycosylation"/>
    <property type="evidence" value="ECO:0007669"/>
    <property type="project" value="TreeGrafter"/>
</dbReference>
<comment type="pathway">
    <text evidence="2 10">Protein modification; protein glycosylation.</text>
</comment>
<evidence type="ECO:0000313" key="12">
    <source>
        <dbReference type="EMBL" id="EGD82591.1"/>
    </source>
</evidence>
<evidence type="ECO:0000256" key="2">
    <source>
        <dbReference type="ARBA" id="ARBA00004922"/>
    </source>
</evidence>
<evidence type="ECO:0000256" key="1">
    <source>
        <dbReference type="ARBA" id="ARBA00004477"/>
    </source>
</evidence>
<evidence type="ECO:0000256" key="8">
    <source>
        <dbReference type="ARBA" id="ARBA00022989"/>
    </source>
</evidence>
<dbReference type="OMA" id="ANTWALY"/>
<keyword evidence="6 10" id="KW-0812">Transmembrane</keyword>
<dbReference type="FunCoup" id="F2U4M5">
    <property type="interactions" value="881"/>
</dbReference>
<reference evidence="12" key="1">
    <citation type="submission" date="2009-08" db="EMBL/GenBank/DDBJ databases">
        <title>Annotation of Salpingoeca rosetta.</title>
        <authorList>
            <consortium name="The Broad Institute Genome Sequencing Platform"/>
            <person name="Russ C."/>
            <person name="Cuomo C."/>
            <person name="Burger G."/>
            <person name="Gray M.W."/>
            <person name="Holland P.W.H."/>
            <person name="King N."/>
            <person name="Lang F.B.F."/>
            <person name="Roger A.J."/>
            <person name="Ruiz-Trillo I."/>
            <person name="Young S.K."/>
            <person name="Zeng Q."/>
            <person name="Gargeya S."/>
            <person name="Alvarado L."/>
            <person name="Berlin A."/>
            <person name="Chapman S.B."/>
            <person name="Chen Z."/>
            <person name="Freedman E."/>
            <person name="Gellesch M."/>
            <person name="Goldberg J."/>
            <person name="Griggs A."/>
            <person name="Gujja S."/>
            <person name="Heilman E."/>
            <person name="Heiman D."/>
            <person name="Howarth C."/>
            <person name="Mehta T."/>
            <person name="Neiman D."/>
            <person name="Pearson M."/>
            <person name="Roberts A."/>
            <person name="Saif S."/>
            <person name="Shea T."/>
            <person name="Shenoy N."/>
            <person name="Sisk P."/>
            <person name="Stolte C."/>
            <person name="Sykes S."/>
            <person name="White J."/>
            <person name="Yandava C."/>
            <person name="Haas B."/>
            <person name="Nusbaum C."/>
            <person name="Birren B."/>
        </authorList>
    </citation>
    <scope>NUCLEOTIDE SEQUENCE [LARGE SCALE GENOMIC DNA]</scope>
    <source>
        <strain evidence="12">ATCC 50818</strain>
    </source>
</reference>
<dbReference type="AlphaFoldDB" id="F2U4M5"/>
<keyword evidence="5 10" id="KW-0808">Transferase</keyword>
<feature type="transmembrane region" description="Helical" evidence="10">
    <location>
        <begin position="222"/>
        <end position="244"/>
    </location>
</feature>
<feature type="transmembrane region" description="Helical" evidence="10">
    <location>
        <begin position="300"/>
        <end position="322"/>
    </location>
</feature>
<evidence type="ECO:0000256" key="10">
    <source>
        <dbReference type="RuleBase" id="RU363110"/>
    </source>
</evidence>
<dbReference type="GeneID" id="16076414"/>
<dbReference type="UniPathway" id="UPA00378"/>
<evidence type="ECO:0000256" key="4">
    <source>
        <dbReference type="ARBA" id="ARBA00022676"/>
    </source>
</evidence>
<feature type="chain" id="PRO_5003287277" description="Alpha-1,3-glucosyltransferase" evidence="11">
    <location>
        <begin position="22"/>
        <end position="389"/>
    </location>
</feature>
<dbReference type="EC" id="2.4.1.-" evidence="10"/>
<evidence type="ECO:0000256" key="11">
    <source>
        <dbReference type="SAM" id="SignalP"/>
    </source>
</evidence>
<keyword evidence="13" id="KW-1185">Reference proteome</keyword>